<evidence type="ECO:0000256" key="2">
    <source>
        <dbReference type="ARBA" id="ARBA00007812"/>
    </source>
</evidence>
<comment type="similarity">
    <text evidence="2">Belongs to the TPP enzyme family.</text>
</comment>
<evidence type="ECO:0000256" key="7">
    <source>
        <dbReference type="ARBA" id="ARBA00023239"/>
    </source>
</evidence>
<evidence type="ECO:0000256" key="4">
    <source>
        <dbReference type="ARBA" id="ARBA00022793"/>
    </source>
</evidence>
<keyword evidence="3" id="KW-0479">Metal-binding</keyword>
<reference evidence="10" key="1">
    <citation type="journal article" date="2020" name="Stud. Mycol.">
        <title>101 Dothideomycetes genomes: a test case for predicting lifestyles and emergence of pathogens.</title>
        <authorList>
            <person name="Haridas S."/>
            <person name="Albert R."/>
            <person name="Binder M."/>
            <person name="Bloem J."/>
            <person name="Labutti K."/>
            <person name="Salamov A."/>
            <person name="Andreopoulos B."/>
            <person name="Baker S."/>
            <person name="Barry K."/>
            <person name="Bills G."/>
            <person name="Bluhm B."/>
            <person name="Cannon C."/>
            <person name="Castanera R."/>
            <person name="Culley D."/>
            <person name="Daum C."/>
            <person name="Ezra D."/>
            <person name="Gonzalez J."/>
            <person name="Henrissat B."/>
            <person name="Kuo A."/>
            <person name="Liang C."/>
            <person name="Lipzen A."/>
            <person name="Lutzoni F."/>
            <person name="Magnuson J."/>
            <person name="Mondo S."/>
            <person name="Nolan M."/>
            <person name="Ohm R."/>
            <person name="Pangilinan J."/>
            <person name="Park H.-J."/>
            <person name="Ramirez L."/>
            <person name="Alfaro M."/>
            <person name="Sun H."/>
            <person name="Tritt A."/>
            <person name="Yoshinaga Y."/>
            <person name="Zwiers L.-H."/>
            <person name="Turgeon B."/>
            <person name="Goodwin S."/>
            <person name="Spatafora J."/>
            <person name="Crous P."/>
            <person name="Grigoriev I."/>
        </authorList>
    </citation>
    <scope>NUCLEOTIDE SEQUENCE</scope>
    <source>
        <strain evidence="10">CBS 473.64</strain>
    </source>
</reference>
<evidence type="ECO:0000313" key="10">
    <source>
        <dbReference type="EMBL" id="KAF2638972.1"/>
    </source>
</evidence>
<dbReference type="GO" id="GO:0030976">
    <property type="term" value="F:thiamine pyrophosphate binding"/>
    <property type="evidence" value="ECO:0007669"/>
    <property type="project" value="InterPro"/>
</dbReference>
<evidence type="ECO:0000256" key="6">
    <source>
        <dbReference type="ARBA" id="ARBA00023052"/>
    </source>
</evidence>
<dbReference type="GO" id="GO:0005634">
    <property type="term" value="C:nucleus"/>
    <property type="evidence" value="ECO:0007669"/>
    <property type="project" value="TreeGrafter"/>
</dbReference>
<evidence type="ECO:0000259" key="9">
    <source>
        <dbReference type="Pfam" id="PF02776"/>
    </source>
</evidence>
<evidence type="ECO:0000259" key="8">
    <source>
        <dbReference type="Pfam" id="PF00205"/>
    </source>
</evidence>
<name>A0A6A6RVB5_9PLEO</name>
<dbReference type="InterPro" id="IPR012000">
    <property type="entry name" value="Thiamin_PyroP_enz_cen_dom"/>
</dbReference>
<dbReference type="Pfam" id="PF00205">
    <property type="entry name" value="TPP_enzyme_M"/>
    <property type="match status" value="1"/>
</dbReference>
<dbReference type="InterPro" id="IPR012001">
    <property type="entry name" value="Thiamin_PyroP_enz_TPP-bd_dom"/>
</dbReference>
<dbReference type="InterPro" id="IPR029035">
    <property type="entry name" value="DHS-like_NAD/FAD-binding_dom"/>
</dbReference>
<dbReference type="InterPro" id="IPR029061">
    <property type="entry name" value="THDP-binding"/>
</dbReference>
<protein>
    <recommendedName>
        <fullName evidence="12">Pyruvate decarboxylase</fullName>
    </recommendedName>
</protein>
<accession>A0A6A6RVB5</accession>
<keyword evidence="4" id="KW-0210">Decarboxylase</keyword>
<dbReference type="PANTHER" id="PTHR43452:SF11">
    <property type="entry name" value="PYRUVATE DECARBOXYLASE"/>
    <property type="match status" value="1"/>
</dbReference>
<feature type="domain" description="Thiamine pyrophosphate enzyme N-terminal TPP-binding" evidence="9">
    <location>
        <begin position="8"/>
        <end position="109"/>
    </location>
</feature>
<evidence type="ECO:0000256" key="1">
    <source>
        <dbReference type="ARBA" id="ARBA00001964"/>
    </source>
</evidence>
<dbReference type="SUPFAM" id="SSF52518">
    <property type="entry name" value="Thiamin diphosphate-binding fold (THDP-binding)"/>
    <property type="match status" value="1"/>
</dbReference>
<keyword evidence="5" id="KW-0460">Magnesium</keyword>
<dbReference type="GO" id="GO:0004737">
    <property type="term" value="F:pyruvate decarboxylase activity"/>
    <property type="evidence" value="ECO:0007669"/>
    <property type="project" value="TreeGrafter"/>
</dbReference>
<organism evidence="10 11">
    <name type="scientific">Massarina eburnea CBS 473.64</name>
    <dbReference type="NCBI Taxonomy" id="1395130"/>
    <lineage>
        <taxon>Eukaryota</taxon>
        <taxon>Fungi</taxon>
        <taxon>Dikarya</taxon>
        <taxon>Ascomycota</taxon>
        <taxon>Pezizomycotina</taxon>
        <taxon>Dothideomycetes</taxon>
        <taxon>Pleosporomycetidae</taxon>
        <taxon>Pleosporales</taxon>
        <taxon>Massarineae</taxon>
        <taxon>Massarinaceae</taxon>
        <taxon>Massarina</taxon>
    </lineage>
</organism>
<dbReference type="SUPFAM" id="SSF52467">
    <property type="entry name" value="DHS-like NAD/FAD-binding domain"/>
    <property type="match status" value="1"/>
</dbReference>
<evidence type="ECO:0008006" key="12">
    <source>
        <dbReference type="Google" id="ProtNLM"/>
    </source>
</evidence>
<dbReference type="AlphaFoldDB" id="A0A6A6RVB5"/>
<dbReference type="EMBL" id="MU006788">
    <property type="protein sequence ID" value="KAF2638972.1"/>
    <property type="molecule type" value="Genomic_DNA"/>
</dbReference>
<proteinExistence type="inferred from homology"/>
<dbReference type="InterPro" id="IPR047213">
    <property type="entry name" value="TPP_PYR_PDC_IPDC-like"/>
</dbReference>
<dbReference type="InterPro" id="IPR012110">
    <property type="entry name" value="PDC/IPDC-like"/>
</dbReference>
<dbReference type="GO" id="GO:0000287">
    <property type="term" value="F:magnesium ion binding"/>
    <property type="evidence" value="ECO:0007669"/>
    <property type="project" value="InterPro"/>
</dbReference>
<keyword evidence="7" id="KW-0456">Lyase</keyword>
<sequence length="311" mass="33691">MNRRNVSLAHYLFARLRQLGVGSVHGVPGDYTLRALDELKPAGFRWIGNCNELNAAYAADGYARIKKIGAVFTTYGVGELSALNAIAGSCAEQIPVVSSVCEPSRAAYQKGLPVHRSLGNGRDLRGFADIYKHFTVAQASLFKSVNVPAQIDETLTACVKESRPGYVEIPCGMVGAQLPSGSLDTPLDLTLANPSDLENNVAKSILERMRNAKQPYILVDGLVGPDDVKDEVNQFARLIGFPVFSLTHEGDIIDGTLEDYHGVHVGPYGSLGFRSYFEKSDLALLFGPLVTWSASPQKGHHDFISRKGDPD</sequence>
<dbReference type="Gene3D" id="3.40.50.1220">
    <property type="entry name" value="TPP-binding domain"/>
    <property type="match status" value="1"/>
</dbReference>
<evidence type="ECO:0000313" key="11">
    <source>
        <dbReference type="Proteomes" id="UP000799753"/>
    </source>
</evidence>
<dbReference type="OrthoDB" id="3970464at2759"/>
<comment type="cofactor">
    <cofactor evidence="1">
        <name>thiamine diphosphate</name>
        <dbReference type="ChEBI" id="CHEBI:58937"/>
    </cofactor>
</comment>
<evidence type="ECO:0000256" key="3">
    <source>
        <dbReference type="ARBA" id="ARBA00022723"/>
    </source>
</evidence>
<dbReference type="PANTHER" id="PTHR43452">
    <property type="entry name" value="PYRUVATE DECARBOXYLASE"/>
    <property type="match status" value="1"/>
</dbReference>
<dbReference type="Gene3D" id="3.40.50.970">
    <property type="match status" value="1"/>
</dbReference>
<dbReference type="Pfam" id="PF02776">
    <property type="entry name" value="TPP_enzyme_N"/>
    <property type="match status" value="1"/>
</dbReference>
<dbReference type="Proteomes" id="UP000799753">
    <property type="component" value="Unassembled WGS sequence"/>
</dbReference>
<evidence type="ECO:0000256" key="5">
    <source>
        <dbReference type="ARBA" id="ARBA00022842"/>
    </source>
</evidence>
<dbReference type="GO" id="GO:0005829">
    <property type="term" value="C:cytosol"/>
    <property type="evidence" value="ECO:0007669"/>
    <property type="project" value="TreeGrafter"/>
</dbReference>
<gene>
    <name evidence="10" type="ORF">P280DRAFT_404124</name>
</gene>
<dbReference type="GO" id="GO:0000949">
    <property type="term" value="P:aromatic amino acid family catabolic process to alcohol via Ehrlich pathway"/>
    <property type="evidence" value="ECO:0007669"/>
    <property type="project" value="TreeGrafter"/>
</dbReference>
<dbReference type="CDD" id="cd07038">
    <property type="entry name" value="TPP_PYR_PDC_IPDC_like"/>
    <property type="match status" value="1"/>
</dbReference>
<keyword evidence="11" id="KW-1185">Reference proteome</keyword>
<feature type="domain" description="Thiamine pyrophosphate enzyme central" evidence="8">
    <location>
        <begin position="204"/>
        <end position="293"/>
    </location>
</feature>
<keyword evidence="6" id="KW-0786">Thiamine pyrophosphate</keyword>